<comment type="similarity">
    <text evidence="1 3">Belongs to the UreD family.</text>
</comment>
<dbReference type="KEGG" id="otm:OSB_03800"/>
<evidence type="ECO:0000256" key="1">
    <source>
        <dbReference type="ARBA" id="ARBA00007177"/>
    </source>
</evidence>
<dbReference type="GO" id="GO:0005737">
    <property type="term" value="C:cytoplasm"/>
    <property type="evidence" value="ECO:0007669"/>
    <property type="project" value="UniProtKB-SubCell"/>
</dbReference>
<keyword evidence="3" id="KW-0996">Nickel insertion</keyword>
<organism evidence="4 5">
    <name type="scientific">Octadecabacter temperatus</name>
    <dbReference type="NCBI Taxonomy" id="1458307"/>
    <lineage>
        <taxon>Bacteria</taxon>
        <taxon>Pseudomonadati</taxon>
        <taxon>Pseudomonadota</taxon>
        <taxon>Alphaproteobacteria</taxon>
        <taxon>Rhodobacterales</taxon>
        <taxon>Roseobacteraceae</taxon>
        <taxon>Octadecabacter</taxon>
    </lineage>
</organism>
<dbReference type="STRING" id="1458307.OSB_03800"/>
<dbReference type="AlphaFoldDB" id="A0A0K0Y226"/>
<evidence type="ECO:0000313" key="5">
    <source>
        <dbReference type="Proteomes" id="UP000067444"/>
    </source>
</evidence>
<protein>
    <recommendedName>
        <fullName evidence="3">Urease accessory protein UreD</fullName>
    </recommendedName>
</protein>
<keyword evidence="3" id="KW-0963">Cytoplasm</keyword>
<evidence type="ECO:0000256" key="2">
    <source>
        <dbReference type="ARBA" id="ARBA00023186"/>
    </source>
</evidence>
<dbReference type="InterPro" id="IPR002669">
    <property type="entry name" value="UreD"/>
</dbReference>
<dbReference type="GO" id="GO:0016151">
    <property type="term" value="F:nickel cation binding"/>
    <property type="evidence" value="ECO:0007669"/>
    <property type="project" value="UniProtKB-UniRule"/>
</dbReference>
<keyword evidence="2 3" id="KW-0143">Chaperone</keyword>
<dbReference type="HAMAP" id="MF_01384">
    <property type="entry name" value="UreD"/>
    <property type="match status" value="1"/>
</dbReference>
<accession>A0A0K0Y226</accession>
<gene>
    <name evidence="4" type="primary">ureH</name>
    <name evidence="3" type="synonym">ureD</name>
    <name evidence="4" type="ORF">OSB_03800</name>
</gene>
<dbReference type="EMBL" id="CP012160">
    <property type="protein sequence ID" value="AKS44946.1"/>
    <property type="molecule type" value="Genomic_DNA"/>
</dbReference>
<evidence type="ECO:0000256" key="3">
    <source>
        <dbReference type="HAMAP-Rule" id="MF_01384"/>
    </source>
</evidence>
<reference evidence="4 5" key="1">
    <citation type="journal article" date="2015" name="Genome Announc.">
        <title>Closed Genome Sequence of Octadecabacter temperatus SB1, the First Mesophilic Species of the Genus Octadecabacter.</title>
        <authorList>
            <person name="Voget S."/>
            <person name="Billerbeck S."/>
            <person name="Simon M."/>
            <person name="Daniel R."/>
        </authorList>
    </citation>
    <scope>NUCLEOTIDE SEQUENCE [LARGE SCALE GENOMIC DNA]</scope>
    <source>
        <strain evidence="4 5">SB1</strain>
    </source>
</reference>
<name>A0A0K0Y226_9RHOB</name>
<sequence>MRTAAAAQPRSVGAASVSVASDGTRSRIKALRQSGSLRLVFPRSLTTDVEAVIVNTSGGITGGDRFDLDLAAAENASLTITTQAAERAYRAQPDEVGKLTTTLKVGNGAQLRWFPQELILFERCNLQRRLDIELAPSARLLMVEPVVFGRAAMGETLQDVRFHDRIKIMRNSIPVYVDGIDLVGDADTKLNSAAIAGGAGAMCSVVMVSPDAAQQLDKTRGMLPDTAGASLLGDDILVIRMLAADSYELRRTLIPVLEHLNQSPLPVSWRL</sequence>
<keyword evidence="5" id="KW-1185">Reference proteome</keyword>
<dbReference type="Proteomes" id="UP000067444">
    <property type="component" value="Chromosome"/>
</dbReference>
<dbReference type="PATRIC" id="fig|1458307.3.peg.383"/>
<comment type="subunit">
    <text evidence="3">UreD, UreF and UreG form a complex that acts as a GTP-hydrolysis-dependent molecular chaperone, activating the urease apoprotein by helping to assemble the nickel containing metallocenter of UreC. The UreE protein probably delivers the nickel.</text>
</comment>
<dbReference type="PANTHER" id="PTHR33643">
    <property type="entry name" value="UREASE ACCESSORY PROTEIN D"/>
    <property type="match status" value="1"/>
</dbReference>
<evidence type="ECO:0000313" key="4">
    <source>
        <dbReference type="EMBL" id="AKS44946.1"/>
    </source>
</evidence>
<comment type="function">
    <text evidence="3">Required for maturation of urease via the functional incorporation of the urease nickel metallocenter.</text>
</comment>
<proteinExistence type="inferred from homology"/>
<comment type="subcellular location">
    <subcellularLocation>
        <location evidence="3">Cytoplasm</location>
    </subcellularLocation>
</comment>
<dbReference type="PANTHER" id="PTHR33643:SF1">
    <property type="entry name" value="UREASE ACCESSORY PROTEIN D"/>
    <property type="match status" value="1"/>
</dbReference>
<dbReference type="Pfam" id="PF01774">
    <property type="entry name" value="UreD"/>
    <property type="match status" value="1"/>
</dbReference>